<feature type="transmembrane region" description="Helical" evidence="1">
    <location>
        <begin position="41"/>
        <end position="62"/>
    </location>
</feature>
<sequence>MRSVPLIPHPIACATDYDILQHPRRLLPLLVSRSLRTPARMLIASDLFMISICVSLCGYLSSTLHSSQAIILPSYPSPAYIIIAIYHSYSPYTPFYLVFLYFLFSLPLFVKFSPICILL</sequence>
<feature type="transmembrane region" description="Helical" evidence="1">
    <location>
        <begin position="95"/>
        <end position="118"/>
    </location>
</feature>
<keyword evidence="1" id="KW-0472">Membrane</keyword>
<dbReference type="GeneID" id="66102960"/>
<keyword evidence="3" id="KW-1185">Reference proteome</keyword>
<reference evidence="2" key="1">
    <citation type="submission" date="2020-11" db="EMBL/GenBank/DDBJ databases">
        <title>Adaptations for nitrogen fixation in a non-lichenized fungal sporocarp promotes dispersal by wood-feeding termites.</title>
        <authorList>
            <consortium name="DOE Joint Genome Institute"/>
            <person name="Koch R.A."/>
            <person name="Yoon G."/>
            <person name="Arayal U."/>
            <person name="Lail K."/>
            <person name="Amirebrahimi M."/>
            <person name="Labutti K."/>
            <person name="Lipzen A."/>
            <person name="Riley R."/>
            <person name="Barry K."/>
            <person name="Henrissat B."/>
            <person name="Grigoriev I.V."/>
            <person name="Herr J.R."/>
            <person name="Aime M.C."/>
        </authorList>
    </citation>
    <scope>NUCLEOTIDE SEQUENCE</scope>
    <source>
        <strain evidence="2">MCA 3950</strain>
    </source>
</reference>
<keyword evidence="1" id="KW-1133">Transmembrane helix</keyword>
<dbReference type="EMBL" id="MU250549">
    <property type="protein sequence ID" value="KAG7442712.1"/>
    <property type="molecule type" value="Genomic_DNA"/>
</dbReference>
<name>A0A9P7VLA3_9AGAR</name>
<feature type="transmembrane region" description="Helical" evidence="1">
    <location>
        <begin position="69"/>
        <end position="89"/>
    </location>
</feature>
<organism evidence="2 3">
    <name type="scientific">Guyanagaster necrorhizus</name>
    <dbReference type="NCBI Taxonomy" id="856835"/>
    <lineage>
        <taxon>Eukaryota</taxon>
        <taxon>Fungi</taxon>
        <taxon>Dikarya</taxon>
        <taxon>Basidiomycota</taxon>
        <taxon>Agaricomycotina</taxon>
        <taxon>Agaricomycetes</taxon>
        <taxon>Agaricomycetidae</taxon>
        <taxon>Agaricales</taxon>
        <taxon>Marasmiineae</taxon>
        <taxon>Physalacriaceae</taxon>
        <taxon>Guyanagaster</taxon>
    </lineage>
</organism>
<dbReference type="RefSeq" id="XP_043036212.1">
    <property type="nucleotide sequence ID" value="XM_043180664.1"/>
</dbReference>
<evidence type="ECO:0000256" key="1">
    <source>
        <dbReference type="SAM" id="Phobius"/>
    </source>
</evidence>
<dbReference type="Proteomes" id="UP000812287">
    <property type="component" value="Unassembled WGS sequence"/>
</dbReference>
<keyword evidence="1" id="KW-0812">Transmembrane</keyword>
<proteinExistence type="predicted"/>
<evidence type="ECO:0000313" key="2">
    <source>
        <dbReference type="EMBL" id="KAG7442712.1"/>
    </source>
</evidence>
<evidence type="ECO:0000313" key="3">
    <source>
        <dbReference type="Proteomes" id="UP000812287"/>
    </source>
</evidence>
<comment type="caution">
    <text evidence="2">The sequence shown here is derived from an EMBL/GenBank/DDBJ whole genome shotgun (WGS) entry which is preliminary data.</text>
</comment>
<protein>
    <submittedName>
        <fullName evidence="2">Uncharacterized protein</fullName>
    </submittedName>
</protein>
<accession>A0A9P7VLA3</accession>
<gene>
    <name evidence="2" type="ORF">BT62DRAFT_370637</name>
</gene>
<dbReference type="AlphaFoldDB" id="A0A9P7VLA3"/>